<protein>
    <recommendedName>
        <fullName evidence="3">Bacteriophage protein</fullName>
    </recommendedName>
</protein>
<name>A0ABD7LJS8_9BURK</name>
<accession>A0ABD7LJS8</accession>
<comment type="caution">
    <text evidence="1">The sequence shown here is derived from an EMBL/GenBank/DDBJ whole genome shotgun (WGS) entry which is preliminary data.</text>
</comment>
<dbReference type="AlphaFoldDB" id="A0ABD7LJS8"/>
<evidence type="ECO:0008006" key="3">
    <source>
        <dbReference type="Google" id="ProtNLM"/>
    </source>
</evidence>
<evidence type="ECO:0000313" key="1">
    <source>
        <dbReference type="EMBL" id="SAK20067.1"/>
    </source>
</evidence>
<dbReference type="Proteomes" id="UP000196218">
    <property type="component" value="Unassembled WGS sequence"/>
</dbReference>
<evidence type="ECO:0000313" key="2">
    <source>
        <dbReference type="Proteomes" id="UP000196218"/>
    </source>
</evidence>
<proteinExistence type="predicted"/>
<dbReference type="EMBL" id="FKJW01000003">
    <property type="protein sequence ID" value="SAK20067.1"/>
    <property type="molecule type" value="Genomic_DNA"/>
</dbReference>
<reference evidence="1 2" key="1">
    <citation type="submission" date="2016-04" db="EMBL/GenBank/DDBJ databases">
        <authorList>
            <person name="Peeters C."/>
        </authorList>
    </citation>
    <scope>NUCLEOTIDE SEQUENCE [LARGE SCALE GENOMIC DNA]</scope>
    <source>
        <strain evidence="1">LMG 29311</strain>
    </source>
</reference>
<gene>
    <name evidence="1" type="ORF">UA18_02372</name>
</gene>
<sequence>MEYFVAFTGSDEEKIGASFGCPQDPSAWPYQGVVTDNDPRWIAYAATFASGALTDFAQANSQVAPQEGQ</sequence>
<organism evidence="1 2">
    <name type="scientific">Burkholderia multivorans</name>
    <dbReference type="NCBI Taxonomy" id="87883"/>
    <lineage>
        <taxon>Bacteria</taxon>
        <taxon>Pseudomonadati</taxon>
        <taxon>Pseudomonadota</taxon>
        <taxon>Betaproteobacteria</taxon>
        <taxon>Burkholderiales</taxon>
        <taxon>Burkholderiaceae</taxon>
        <taxon>Burkholderia</taxon>
        <taxon>Burkholderia cepacia complex</taxon>
    </lineage>
</organism>